<proteinExistence type="predicted"/>
<evidence type="ECO:0000313" key="2">
    <source>
        <dbReference type="EMBL" id="SYZ33446.1"/>
    </source>
</evidence>
<name>A0A383S860_9ACTN</name>
<dbReference type="PANTHER" id="PTHR40396:SF1">
    <property type="entry name" value="ATPASE AAA-TYPE CORE DOMAIN-CONTAINING PROTEIN"/>
    <property type="match status" value="1"/>
</dbReference>
<evidence type="ECO:0000259" key="1">
    <source>
        <dbReference type="Pfam" id="PF13304"/>
    </source>
</evidence>
<dbReference type="GO" id="GO:0005524">
    <property type="term" value="F:ATP binding"/>
    <property type="evidence" value="ECO:0007669"/>
    <property type="project" value="InterPro"/>
</dbReference>
<organism evidence="2 3">
    <name type="scientific">Propionibacterium australiense</name>
    <dbReference type="NCBI Taxonomy" id="119981"/>
    <lineage>
        <taxon>Bacteria</taxon>
        <taxon>Bacillati</taxon>
        <taxon>Actinomycetota</taxon>
        <taxon>Actinomycetes</taxon>
        <taxon>Propionibacteriales</taxon>
        <taxon>Propionibacteriaceae</taxon>
        <taxon>Propionibacterium</taxon>
    </lineage>
</organism>
<sequence length="446" mass="48580">MSFSGYSERMLLDVTVSNYQCFAAESSLSFVSPSLRTQTPGPGRTWVDVTSRVAAVFGANASGKSTLLSAVSLLARAIADPGVFLYCPHASSASVEEPTTYDVNFTVGKVRYHYEVEAMAWGIRREALHAYPEGRRRRFFVREQAGSDSPITLRTGSSLKGATPEVRKLLTPGDLMLALAARYRHVTLQPIARGLRLGASISVMAHSDDDQRARLQWLMSRMIEATERWSGIVDALAHAADLGVTSVRVEEKQIPPNILERMRAILAAGSGDEPTEIPQDAIAPVARSLVFTHTGREGESFELPLSAQSDGTIAWLAVAAPAVEALRRGGLLIVDELDTSLHPVLTATLVTMFKDPDINRTGAQILFSSHDTSLLGNAPSRLLDPGEVWFCEKDDAGRSEIVPLAAYDTRPGNNEQKRYLTGKFGALPRVDFSRFFSVMSDLDGLE</sequence>
<dbReference type="PANTHER" id="PTHR40396">
    <property type="entry name" value="ATPASE-LIKE PROTEIN"/>
    <property type="match status" value="1"/>
</dbReference>
<accession>A0A383S860</accession>
<evidence type="ECO:0000313" key="3">
    <source>
        <dbReference type="Proteomes" id="UP000263928"/>
    </source>
</evidence>
<dbReference type="AlphaFoldDB" id="A0A383S860"/>
<feature type="domain" description="ATPase AAA-type core" evidence="1">
    <location>
        <begin position="297"/>
        <end position="375"/>
    </location>
</feature>
<dbReference type="Proteomes" id="UP000263928">
    <property type="component" value="Unassembled WGS sequence"/>
</dbReference>
<dbReference type="RefSeq" id="WP_331852341.1">
    <property type="nucleotide sequence ID" value="NZ_LR134442.1"/>
</dbReference>
<dbReference type="Gene3D" id="3.40.50.300">
    <property type="entry name" value="P-loop containing nucleotide triphosphate hydrolases"/>
    <property type="match status" value="1"/>
</dbReference>
<reference evidence="3" key="1">
    <citation type="submission" date="2018-08" db="EMBL/GenBank/DDBJ databases">
        <authorList>
            <person name="Hornung B."/>
        </authorList>
    </citation>
    <scope>NUCLEOTIDE SEQUENCE [LARGE SCALE GENOMIC DNA]</scope>
</reference>
<feature type="domain" description="ATPase AAA-type core" evidence="1">
    <location>
        <begin position="53"/>
        <end position="150"/>
    </location>
</feature>
<dbReference type="GO" id="GO:0016887">
    <property type="term" value="F:ATP hydrolysis activity"/>
    <property type="evidence" value="ECO:0007669"/>
    <property type="project" value="InterPro"/>
</dbReference>
<dbReference type="SUPFAM" id="SSF52540">
    <property type="entry name" value="P-loop containing nucleoside triphosphate hydrolases"/>
    <property type="match status" value="1"/>
</dbReference>
<protein>
    <submittedName>
        <fullName evidence="2">AAA domain, putative AbiEii toxin, Type IV TA system</fullName>
    </submittedName>
</protein>
<dbReference type="EMBL" id="UNQJ01000008">
    <property type="protein sequence ID" value="SYZ33446.1"/>
    <property type="molecule type" value="Genomic_DNA"/>
</dbReference>
<dbReference type="InterPro" id="IPR003959">
    <property type="entry name" value="ATPase_AAA_core"/>
</dbReference>
<dbReference type="Pfam" id="PF13304">
    <property type="entry name" value="AAA_21"/>
    <property type="match status" value="2"/>
</dbReference>
<keyword evidence="3" id="KW-1185">Reference proteome</keyword>
<dbReference type="CDD" id="cd00267">
    <property type="entry name" value="ABC_ATPase"/>
    <property type="match status" value="1"/>
</dbReference>
<dbReference type="InterPro" id="IPR027417">
    <property type="entry name" value="P-loop_NTPase"/>
</dbReference>
<gene>
    <name evidence="2" type="ORF">PROPAUS_1365</name>
</gene>